<dbReference type="SUPFAM" id="SSF52047">
    <property type="entry name" value="RNI-like"/>
    <property type="match status" value="1"/>
</dbReference>
<keyword evidence="2" id="KW-0472">Membrane</keyword>
<feature type="transmembrane region" description="Helical" evidence="2">
    <location>
        <begin position="671"/>
        <end position="693"/>
    </location>
</feature>
<proteinExistence type="predicted"/>
<sequence>MITNILRDADTTKKLLEAILDASNGKRSLSRLARVCRALCEPALDVLWRDLDSIVPILGLFPASVLKKARRPGLGFARVPQEPDWDTFLKYNERIRRVVYDETANNVAASVFSIIDEHRPCLYILPNLQDLVWRVETPAGLDRCAMFLSPRLRTIQVEVGANFKQDKIRNFLYDMSSRTKLTSFSFNSPTSLPDSFTELLARQDELERVFLVAPGALSAGVGRWVAGLPTLKTLQLDLTGRSPIAVEGFFDEIHPRSGASTPSSIASSDSGFSSGEYDFAELRKSALRLTGDLPSKGSFAQLRRVHLTGEVGNIAVFLKHLSSQLTHIDLNIEDPPDNADWQDLSYLICELFGDSLQSLRIGATSSARFVDSVRSASRGEAPSKRLSLEHLSDLTKLNRLEIDLPESIVFLPSDLDALADACPKLEVLRLCPFARFAPNTGGPRITLESLALLTKRCKYLHTIGAVVNACEASPATLKTQAFSSKSLLRLYLGGSWISDPLQVAILLSHMAPRLETLRHFQERNRVGYNEANAKSWQTVSDILPHLQAIRETEKSFARPIPETTEKAVDATVQTVSRAIQCRPRMSSISVQCTPKLVDRSVHATAKVSSVGVDATVSTAEVGVEAQPTMVSMEIDATEPVEEEPKMETMDLGEEELKQAAMASHILQQLYLFPHIVGIFSLFYAYLVAVPLAVPRMGMRAIEGLPTLTKNRQPAFVETEPKLSTENETSTATDIKSPLDTAVQVDA</sequence>
<gene>
    <name evidence="3" type="ORF">H1R20_g4408</name>
</gene>
<evidence type="ECO:0000256" key="2">
    <source>
        <dbReference type="SAM" id="Phobius"/>
    </source>
</evidence>
<dbReference type="Proteomes" id="UP001140091">
    <property type="component" value="Unassembled WGS sequence"/>
</dbReference>
<organism evidence="3 4">
    <name type="scientific">Candolleomyces eurysporus</name>
    <dbReference type="NCBI Taxonomy" id="2828524"/>
    <lineage>
        <taxon>Eukaryota</taxon>
        <taxon>Fungi</taxon>
        <taxon>Dikarya</taxon>
        <taxon>Basidiomycota</taxon>
        <taxon>Agaricomycotina</taxon>
        <taxon>Agaricomycetes</taxon>
        <taxon>Agaricomycetidae</taxon>
        <taxon>Agaricales</taxon>
        <taxon>Agaricineae</taxon>
        <taxon>Psathyrellaceae</taxon>
        <taxon>Candolleomyces</taxon>
    </lineage>
</organism>
<feature type="non-terminal residue" evidence="3">
    <location>
        <position position="1"/>
    </location>
</feature>
<feature type="region of interest" description="Disordered" evidence="1">
    <location>
        <begin position="715"/>
        <end position="746"/>
    </location>
</feature>
<dbReference type="OrthoDB" id="268763at2759"/>
<keyword evidence="2" id="KW-1133">Transmembrane helix</keyword>
<comment type="caution">
    <text evidence="3">The sequence shown here is derived from an EMBL/GenBank/DDBJ whole genome shotgun (WGS) entry which is preliminary data.</text>
</comment>
<dbReference type="EMBL" id="JANBPK010000764">
    <property type="protein sequence ID" value="KAJ2932672.1"/>
    <property type="molecule type" value="Genomic_DNA"/>
</dbReference>
<accession>A0A9W8JDM5</accession>
<name>A0A9W8JDM5_9AGAR</name>
<evidence type="ECO:0008006" key="5">
    <source>
        <dbReference type="Google" id="ProtNLM"/>
    </source>
</evidence>
<dbReference type="InterPro" id="IPR032675">
    <property type="entry name" value="LRR_dom_sf"/>
</dbReference>
<evidence type="ECO:0000313" key="4">
    <source>
        <dbReference type="Proteomes" id="UP001140091"/>
    </source>
</evidence>
<reference evidence="3" key="1">
    <citation type="submission" date="2022-06" db="EMBL/GenBank/DDBJ databases">
        <title>Genome Sequence of Candolleomyces eurysporus.</title>
        <authorList>
            <person name="Buettner E."/>
        </authorList>
    </citation>
    <scope>NUCLEOTIDE SEQUENCE</scope>
    <source>
        <strain evidence="3">VTCC 930004</strain>
    </source>
</reference>
<keyword evidence="2" id="KW-0812">Transmembrane</keyword>
<dbReference type="AlphaFoldDB" id="A0A9W8JDM5"/>
<dbReference type="Gene3D" id="3.80.10.10">
    <property type="entry name" value="Ribonuclease Inhibitor"/>
    <property type="match status" value="1"/>
</dbReference>
<evidence type="ECO:0000256" key="1">
    <source>
        <dbReference type="SAM" id="MobiDB-lite"/>
    </source>
</evidence>
<keyword evidence="4" id="KW-1185">Reference proteome</keyword>
<evidence type="ECO:0000313" key="3">
    <source>
        <dbReference type="EMBL" id="KAJ2932672.1"/>
    </source>
</evidence>
<protein>
    <recommendedName>
        <fullName evidence="5">F-box domain-containing protein</fullName>
    </recommendedName>
</protein>